<dbReference type="GO" id="GO:0005840">
    <property type="term" value="C:ribosome"/>
    <property type="evidence" value="ECO:0007669"/>
    <property type="project" value="UniProtKB-KW"/>
</dbReference>
<evidence type="ECO:0000256" key="3">
    <source>
        <dbReference type="ARBA" id="ARBA00022964"/>
    </source>
</evidence>
<keyword evidence="7" id="KW-0689">Ribosomal protein</keyword>
<evidence type="ECO:0000256" key="4">
    <source>
        <dbReference type="ARBA" id="ARBA00023002"/>
    </source>
</evidence>
<dbReference type="Gene3D" id="2.60.120.650">
    <property type="entry name" value="Cupin"/>
    <property type="match status" value="1"/>
</dbReference>
<comment type="caution">
    <text evidence="7">The sequence shown here is derived from an EMBL/GenBank/DDBJ whole genome shotgun (WGS) entry which is preliminary data.</text>
</comment>
<accession>A0A4R6UYW7</accession>
<feature type="domain" description="JmjC" evidence="6">
    <location>
        <begin position="123"/>
        <end position="251"/>
    </location>
</feature>
<dbReference type="Pfam" id="PF20514">
    <property type="entry name" value="WHD_ROXA"/>
    <property type="match status" value="1"/>
</dbReference>
<keyword evidence="7" id="KW-0687">Ribonucleoprotein</keyword>
<evidence type="ECO:0000256" key="1">
    <source>
        <dbReference type="ARBA" id="ARBA00001954"/>
    </source>
</evidence>
<dbReference type="Proteomes" id="UP000295375">
    <property type="component" value="Unassembled WGS sequence"/>
</dbReference>
<keyword evidence="3" id="KW-0223">Dioxygenase</keyword>
<dbReference type="InterPro" id="IPR003347">
    <property type="entry name" value="JmjC_dom"/>
</dbReference>
<dbReference type="GO" id="GO:0016706">
    <property type="term" value="F:2-oxoglutarate-dependent dioxygenase activity"/>
    <property type="evidence" value="ECO:0007669"/>
    <property type="project" value="TreeGrafter"/>
</dbReference>
<comment type="cofactor">
    <cofactor evidence="1">
        <name>Fe(2+)</name>
        <dbReference type="ChEBI" id="CHEBI:29033"/>
    </cofactor>
</comment>
<proteinExistence type="predicted"/>
<dbReference type="InterPro" id="IPR039994">
    <property type="entry name" value="NO66-like"/>
</dbReference>
<dbReference type="PANTHER" id="PTHR13096:SF8">
    <property type="entry name" value="RIBOSOMAL OXYGENASE 1"/>
    <property type="match status" value="1"/>
</dbReference>
<dbReference type="PANTHER" id="PTHR13096">
    <property type="entry name" value="MINA53 MYC INDUCED NUCLEAR ANTIGEN"/>
    <property type="match status" value="1"/>
</dbReference>
<organism evidence="7 8">
    <name type="scientific">Permianibacter aggregans</name>
    <dbReference type="NCBI Taxonomy" id="1510150"/>
    <lineage>
        <taxon>Bacteria</taxon>
        <taxon>Pseudomonadati</taxon>
        <taxon>Pseudomonadota</taxon>
        <taxon>Gammaproteobacteria</taxon>
        <taxon>Pseudomonadales</taxon>
        <taxon>Pseudomonadaceae</taxon>
        <taxon>Permianibacter</taxon>
    </lineage>
</organism>
<sequence>MPIGVLPYYAALLPGLARPCYLETLTVKSPFGEISVETFFRDYWQKKPLLIKNAFPTDLAATTPEELAALAMEEEVDARLVQHDPEKDSWHVDYGPFTKAALRKLPRENYTLLVQAVDYFISEVAALKQSLNMFPQWRFDDVMVSYAVKGGGVGPHLDQYDVFLIQGLGRRRWLVANPDYPSVPNDKVKLLRQIEPFTPSLDVIAEPGDMLYVPPNAPHCGTALEPCLTYSIGFRAPAQADIAARLADYLTEQEMDGVRYADPELQAAMDSAQISAAQMQKVKTLMSALMNDTTALEKSYAALVTQTRFSLTPVAKNWSKDKLIAALRKNKTLVRDDNARFAWFIGQDKAVHLFANGLEIPVSGISAESAQFLSNTTEVNAEAVERFADDLSFPDLLTTLFNAGAFQLAA</sequence>
<dbReference type="SMART" id="SM00558">
    <property type="entry name" value="JmjC"/>
    <property type="match status" value="1"/>
</dbReference>
<protein>
    <submittedName>
        <fullName evidence="7">50S ribosomal protein L16 3-hydroxylase</fullName>
    </submittedName>
</protein>
<dbReference type="SUPFAM" id="SSF51197">
    <property type="entry name" value="Clavaminate synthase-like"/>
    <property type="match status" value="1"/>
</dbReference>
<keyword evidence="5" id="KW-0408">Iron</keyword>
<dbReference type="Pfam" id="PF08007">
    <property type="entry name" value="JmjC_2"/>
    <property type="match status" value="1"/>
</dbReference>
<keyword evidence="4" id="KW-0560">Oxidoreductase</keyword>
<reference evidence="7 8" key="1">
    <citation type="submission" date="2019-03" db="EMBL/GenBank/DDBJ databases">
        <title>Genomic Encyclopedia of Type Strains, Phase IV (KMG-IV): sequencing the most valuable type-strain genomes for metagenomic binning, comparative biology and taxonomic classification.</title>
        <authorList>
            <person name="Goeker M."/>
        </authorList>
    </citation>
    <scope>NUCLEOTIDE SEQUENCE [LARGE SCALE GENOMIC DNA]</scope>
    <source>
        <strain evidence="7 8">DSM 103792</strain>
    </source>
</reference>
<evidence type="ECO:0000313" key="7">
    <source>
        <dbReference type="EMBL" id="TDQ51309.1"/>
    </source>
</evidence>
<dbReference type="PROSITE" id="PS51184">
    <property type="entry name" value="JMJC"/>
    <property type="match status" value="1"/>
</dbReference>
<keyword evidence="8" id="KW-1185">Reference proteome</keyword>
<name>A0A4R6UYW7_9GAMM</name>
<gene>
    <name evidence="7" type="ORF">EV696_101283</name>
</gene>
<dbReference type="OrthoDB" id="9764016at2"/>
<dbReference type="AlphaFoldDB" id="A0A4R6UYW7"/>
<dbReference type="InterPro" id="IPR046799">
    <property type="entry name" value="ROXA-like_wH"/>
</dbReference>
<evidence type="ECO:0000259" key="6">
    <source>
        <dbReference type="PROSITE" id="PS51184"/>
    </source>
</evidence>
<dbReference type="Gene3D" id="3.40.366.30">
    <property type="entry name" value="50S ribosomal protein L16 arginine hydroxylase, Chain A, Domain 2"/>
    <property type="match status" value="1"/>
</dbReference>
<keyword evidence="2" id="KW-0479">Metal-binding</keyword>
<dbReference type="EMBL" id="SNYM01000001">
    <property type="protein sequence ID" value="TDQ51309.1"/>
    <property type="molecule type" value="Genomic_DNA"/>
</dbReference>
<evidence type="ECO:0000256" key="5">
    <source>
        <dbReference type="ARBA" id="ARBA00023004"/>
    </source>
</evidence>
<dbReference type="GO" id="GO:0046872">
    <property type="term" value="F:metal ion binding"/>
    <property type="evidence" value="ECO:0007669"/>
    <property type="project" value="UniProtKB-KW"/>
</dbReference>
<evidence type="ECO:0000313" key="8">
    <source>
        <dbReference type="Proteomes" id="UP000295375"/>
    </source>
</evidence>
<evidence type="ECO:0000256" key="2">
    <source>
        <dbReference type="ARBA" id="ARBA00022723"/>
    </source>
</evidence>